<dbReference type="PANTHER" id="PTHR22988:SF66">
    <property type="entry name" value="SERINE_THREONINE-PROTEIN KINASE GENGHIS KHAN"/>
    <property type="match status" value="1"/>
</dbReference>
<evidence type="ECO:0000256" key="4">
    <source>
        <dbReference type="ARBA" id="ARBA00022741"/>
    </source>
</evidence>
<dbReference type="EC" id="2.7.11.1" evidence="1"/>
<dbReference type="Ensembl" id="ENSLOCT00000001180.1">
    <property type="protein sequence ID" value="ENSLOCP00000001176.1"/>
    <property type="gene ID" value="ENSLOCG00000001048.1"/>
</dbReference>
<dbReference type="eggNOG" id="KOG0612">
    <property type="taxonomic scope" value="Eukaryota"/>
</dbReference>
<dbReference type="AlphaFoldDB" id="W5LYG9"/>
<dbReference type="PROSITE" id="PS51285">
    <property type="entry name" value="AGC_KINASE_CTER"/>
    <property type="match status" value="1"/>
</dbReference>
<dbReference type="PROSITE" id="PS50011">
    <property type="entry name" value="PROTEIN_KINASE_DOM"/>
    <property type="match status" value="1"/>
</dbReference>
<keyword evidence="5" id="KW-0418">Kinase</keyword>
<dbReference type="GO" id="GO:0005524">
    <property type="term" value="F:ATP binding"/>
    <property type="evidence" value="ECO:0007669"/>
    <property type="project" value="UniProtKB-KW"/>
</dbReference>
<evidence type="ECO:0000256" key="6">
    <source>
        <dbReference type="ARBA" id="ARBA00022840"/>
    </source>
</evidence>
<dbReference type="SUPFAM" id="SSF56112">
    <property type="entry name" value="Protein kinase-like (PK-like)"/>
    <property type="match status" value="1"/>
</dbReference>
<dbReference type="SMART" id="SM00133">
    <property type="entry name" value="S_TK_X"/>
    <property type="match status" value="1"/>
</dbReference>
<protein>
    <recommendedName>
        <fullName evidence="1">non-specific serine/threonine protein kinase</fullName>
        <ecNumber evidence="1">2.7.11.1</ecNumber>
    </recommendedName>
</protein>
<proteinExistence type="predicted"/>
<feature type="domain" description="Protein kinase" evidence="8">
    <location>
        <begin position="1"/>
        <end position="133"/>
    </location>
</feature>
<dbReference type="GeneTree" id="ENSGT01030000234517"/>
<evidence type="ECO:0000256" key="2">
    <source>
        <dbReference type="ARBA" id="ARBA00022527"/>
    </source>
</evidence>
<feature type="region of interest" description="Disordered" evidence="7">
    <location>
        <begin position="147"/>
        <end position="179"/>
    </location>
</feature>
<keyword evidence="4" id="KW-0547">Nucleotide-binding</keyword>
<dbReference type="FunFam" id="1.10.510.10:FF:001229">
    <property type="entry name" value="Rho-associated protein kinase 2"/>
    <property type="match status" value="1"/>
</dbReference>
<evidence type="ECO:0000256" key="7">
    <source>
        <dbReference type="SAM" id="MobiDB-lite"/>
    </source>
</evidence>
<organism evidence="10 11">
    <name type="scientific">Lepisosteus oculatus</name>
    <name type="common">Spotted gar</name>
    <dbReference type="NCBI Taxonomy" id="7918"/>
    <lineage>
        <taxon>Eukaryota</taxon>
        <taxon>Metazoa</taxon>
        <taxon>Chordata</taxon>
        <taxon>Craniata</taxon>
        <taxon>Vertebrata</taxon>
        <taxon>Euteleostomi</taxon>
        <taxon>Actinopterygii</taxon>
        <taxon>Neopterygii</taxon>
        <taxon>Holostei</taxon>
        <taxon>Semionotiformes</taxon>
        <taxon>Lepisosteidae</taxon>
        <taxon>Lepisosteus</taxon>
    </lineage>
</organism>
<evidence type="ECO:0000256" key="5">
    <source>
        <dbReference type="ARBA" id="ARBA00022777"/>
    </source>
</evidence>
<keyword evidence="2" id="KW-0723">Serine/threonine-protein kinase</keyword>
<dbReference type="SMART" id="SM00220">
    <property type="entry name" value="S_TKc"/>
    <property type="match status" value="1"/>
</dbReference>
<dbReference type="InterPro" id="IPR050839">
    <property type="entry name" value="Rho-assoc_Ser/Thr_Kinase"/>
</dbReference>
<dbReference type="InterPro" id="IPR011009">
    <property type="entry name" value="Kinase-like_dom_sf"/>
</dbReference>
<evidence type="ECO:0000256" key="3">
    <source>
        <dbReference type="ARBA" id="ARBA00022679"/>
    </source>
</evidence>
<evidence type="ECO:0000313" key="11">
    <source>
        <dbReference type="Proteomes" id="UP000018468"/>
    </source>
</evidence>
<name>W5LYG9_LEPOC</name>
<dbReference type="Bgee" id="ENSLOCG00000001048">
    <property type="expression patterns" value="Expressed in zone of skin and 9 other cell types or tissues"/>
</dbReference>
<dbReference type="GO" id="GO:0004674">
    <property type="term" value="F:protein serine/threonine kinase activity"/>
    <property type="evidence" value="ECO:0007669"/>
    <property type="project" value="UniProtKB-KW"/>
</dbReference>
<reference evidence="10" key="3">
    <citation type="submission" date="2025-09" db="UniProtKB">
        <authorList>
            <consortium name="Ensembl"/>
        </authorList>
    </citation>
    <scope>IDENTIFICATION</scope>
</reference>
<keyword evidence="3" id="KW-0808">Transferase</keyword>
<evidence type="ECO:0000259" key="9">
    <source>
        <dbReference type="PROSITE" id="PS51285"/>
    </source>
</evidence>
<keyword evidence="11" id="KW-1185">Reference proteome</keyword>
<dbReference type="PANTHER" id="PTHR22988">
    <property type="entry name" value="MYOTONIC DYSTROPHY S/T KINASE-RELATED"/>
    <property type="match status" value="1"/>
</dbReference>
<reference evidence="11" key="1">
    <citation type="submission" date="2011-12" db="EMBL/GenBank/DDBJ databases">
        <title>The Draft Genome of Lepisosteus oculatus.</title>
        <authorList>
            <consortium name="The Broad Institute Genome Assembly &amp; Analysis Group"/>
            <consortium name="Computational R&amp;D Group"/>
            <consortium name="and Sequencing Platform"/>
            <person name="Di Palma F."/>
            <person name="Alfoldi J."/>
            <person name="Johnson J."/>
            <person name="Berlin A."/>
            <person name="Gnerre S."/>
            <person name="Jaffe D."/>
            <person name="MacCallum I."/>
            <person name="Young S."/>
            <person name="Walker B.J."/>
            <person name="Lander E.S."/>
            <person name="Lindblad-Toh K."/>
        </authorList>
    </citation>
    <scope>NUCLEOTIDE SEQUENCE [LARGE SCALE GENOMIC DNA]</scope>
</reference>
<dbReference type="Pfam" id="PF00069">
    <property type="entry name" value="Pkinase"/>
    <property type="match status" value="1"/>
</dbReference>
<feature type="compositionally biased region" description="Polar residues" evidence="7">
    <location>
        <begin position="170"/>
        <end position="179"/>
    </location>
</feature>
<dbReference type="InterPro" id="IPR000719">
    <property type="entry name" value="Prot_kinase_dom"/>
</dbReference>
<dbReference type="Gene3D" id="1.10.510.10">
    <property type="entry name" value="Transferase(Phosphotransferase) domain 1"/>
    <property type="match status" value="1"/>
</dbReference>
<dbReference type="OMA" id="YYISFIV"/>
<evidence type="ECO:0000313" key="10">
    <source>
        <dbReference type="Ensembl" id="ENSLOCP00000001176.1"/>
    </source>
</evidence>
<dbReference type="STRING" id="7918.ENSLOCP00000001176"/>
<accession>W5LYG9</accession>
<dbReference type="HOGENOM" id="CLU_000288_63_5_1"/>
<sequence>MNGHIKLADFGSCLRLGSDGKVQSSVAVGTPDYISPEILQAMEDGRGRYGTECDWWSLGVCMYELLFGETPFYAESLLETYSKIMNHKEHLKFPSDVTDVSAEAKDLIGQLICDHDSRLGQKGIQDFRDHPFFQGIKWDRIRSSTPPHIPDVSSPADTSNFDVDDESLKNPVSNPSTPSEPLPVCLSIRLSLCLSLCPSVCSR</sequence>
<evidence type="ECO:0000259" key="8">
    <source>
        <dbReference type="PROSITE" id="PS50011"/>
    </source>
</evidence>
<dbReference type="Gene3D" id="3.30.200.20">
    <property type="entry name" value="Phosphorylase Kinase, domain 1"/>
    <property type="match status" value="1"/>
</dbReference>
<evidence type="ECO:0000256" key="1">
    <source>
        <dbReference type="ARBA" id="ARBA00012513"/>
    </source>
</evidence>
<keyword evidence="6" id="KW-0067">ATP-binding</keyword>
<dbReference type="EMBL" id="AHAT01034192">
    <property type="status" value="NOT_ANNOTATED_CDS"/>
    <property type="molecule type" value="Genomic_DNA"/>
</dbReference>
<dbReference type="Proteomes" id="UP000018468">
    <property type="component" value="Linkage group LG28"/>
</dbReference>
<reference evidence="10" key="2">
    <citation type="submission" date="2025-08" db="UniProtKB">
        <authorList>
            <consortium name="Ensembl"/>
        </authorList>
    </citation>
    <scope>IDENTIFICATION</scope>
</reference>
<feature type="domain" description="AGC-kinase C-terminal" evidence="9">
    <location>
        <begin position="134"/>
        <end position="203"/>
    </location>
</feature>
<dbReference type="InParanoid" id="W5LYG9"/>
<dbReference type="InterPro" id="IPR000961">
    <property type="entry name" value="AGC-kinase_C"/>
</dbReference>